<name>C1MHT3_MICPC</name>
<evidence type="ECO:0000256" key="1">
    <source>
        <dbReference type="SAM" id="MobiDB-lite"/>
    </source>
</evidence>
<feature type="region of interest" description="Disordered" evidence="1">
    <location>
        <begin position="192"/>
        <end position="215"/>
    </location>
</feature>
<sequence>MSHFLNTKDTQTFNSAHQFIRADVRPPPRASRSRRSLPSSMRVWIWCRWSSSRAIAPRQPTDPRPSSRRDASSRPPQGAFIRRVLSKDEFNDVRHFETCFLHAVGGDAFEDKMGGNAHVVAVVTGHNLHVLNVNAHAKKLCTIPLQHVRAIEDAGSYRRFTGFIKSHDSANRHGRRYVLTRAAWSDEVRAAAAAADDDDGERGRDEHGARAEMDAYDREKELQRLDAIANRKAAIANARAKVGKFFSRLNPKRQAKKQLGVPKKDKTAAAANDADGAPAHAKRPSARRRFDRVMGKASGKAGAVTESFNGFMRMPFGKSAAANGVPLRQTPRLKLPPPPPRYLTQNISIVTMEPSSQLMFHLKHRVLETQAQVAVLAAKEEEARGRGGGGRGGGGQSAESPPPPPATSSRLGILASRLPRDVVDGSELATRAVYDAETSTTRATRVSYDALSVAAGMADFVDRVHVDVDGFCHFGPPSRALPPPPGTRGGSAAAADVVARDDDAPTQGDVNRAKHEAKEGLLLCAALHPAMLAAAASLRATRRAEDAERVGIDPWHDLMYARELFDDLESEILAPKYGELVGSRIVPETCTTLDVDDVNAIAAMSEHFKRSPKLQSYALGAVEFFDVVMKRLAEASWAASHTPGILTAMRKRRRGKQTGVDNWARMFKAVAQGSAAHRTVQMLTWTRSVLEGSEGAVNERTRIITGEPHSLESLVHALFTFSPRRHPSMKREKFFESASMDLTKLRHPDGAVSIGVLDLIVHVLFEAIMLCQHAFMAHSGNGHIPSKFLVEHIIEREVSDELVSSKISAMFARLANLVLFDTHGPIRGGDAVCAYRYAFVLQHFLDGFEAGRARRAVLAAYEHDLTYVLSQPWLRRRNVEGDVFFDVHARPMFNRVMRECIPRGLMSPTWELRFGRAENDGGDASWAAAAAADAAAAANVGGGTRGFDAMGAGGFDAGSAGGFNGAMPPEENAAPRWTRTTYR</sequence>
<dbReference type="EMBL" id="GG663735">
    <property type="protein sequence ID" value="EEH60261.1"/>
    <property type="molecule type" value="Genomic_DNA"/>
</dbReference>
<dbReference type="RefSeq" id="XP_003055009.1">
    <property type="nucleotide sequence ID" value="XM_003054963.1"/>
</dbReference>
<feature type="compositionally biased region" description="Basic and acidic residues" evidence="1">
    <location>
        <begin position="201"/>
        <end position="215"/>
    </location>
</feature>
<dbReference type="GeneID" id="9681115"/>
<feature type="region of interest" description="Disordered" evidence="1">
    <location>
        <begin position="962"/>
        <end position="983"/>
    </location>
</feature>
<dbReference type="KEGG" id="mpp:MICPUCDRAFT_50312"/>
<gene>
    <name evidence="2" type="ORF">MICPUCDRAFT_50312</name>
</gene>
<feature type="region of interest" description="Disordered" evidence="1">
    <location>
        <begin position="381"/>
        <end position="410"/>
    </location>
</feature>
<evidence type="ECO:0000313" key="3">
    <source>
        <dbReference type="Proteomes" id="UP000001876"/>
    </source>
</evidence>
<accession>C1MHT3</accession>
<keyword evidence="3" id="KW-1185">Reference proteome</keyword>
<organism evidence="3">
    <name type="scientific">Micromonas pusilla (strain CCMP1545)</name>
    <name type="common">Picoplanktonic green alga</name>
    <dbReference type="NCBI Taxonomy" id="564608"/>
    <lineage>
        <taxon>Eukaryota</taxon>
        <taxon>Viridiplantae</taxon>
        <taxon>Chlorophyta</taxon>
        <taxon>Mamiellophyceae</taxon>
        <taxon>Mamiellales</taxon>
        <taxon>Mamiellaceae</taxon>
        <taxon>Micromonas</taxon>
    </lineage>
</organism>
<feature type="region of interest" description="Disordered" evidence="1">
    <location>
        <begin position="247"/>
        <end position="294"/>
    </location>
</feature>
<evidence type="ECO:0000313" key="2">
    <source>
        <dbReference type="EMBL" id="EEH60261.1"/>
    </source>
</evidence>
<proteinExistence type="predicted"/>
<feature type="region of interest" description="Disordered" evidence="1">
    <location>
        <begin position="16"/>
        <end position="35"/>
    </location>
</feature>
<dbReference type="OrthoDB" id="10660188at2759"/>
<dbReference type="OMA" id="FWEAMAN"/>
<feature type="compositionally biased region" description="Low complexity" evidence="1">
    <location>
        <begin position="268"/>
        <end position="279"/>
    </location>
</feature>
<reference evidence="2 3" key="1">
    <citation type="journal article" date="2009" name="Science">
        <title>Green evolution and dynamic adaptations revealed by genomes of the marine picoeukaryotes Micromonas.</title>
        <authorList>
            <person name="Worden A.Z."/>
            <person name="Lee J.H."/>
            <person name="Mock T."/>
            <person name="Rouze P."/>
            <person name="Simmons M.P."/>
            <person name="Aerts A.L."/>
            <person name="Allen A.E."/>
            <person name="Cuvelier M.L."/>
            <person name="Derelle E."/>
            <person name="Everett M.V."/>
            <person name="Foulon E."/>
            <person name="Grimwood J."/>
            <person name="Gundlach H."/>
            <person name="Henrissat B."/>
            <person name="Napoli C."/>
            <person name="McDonald S.M."/>
            <person name="Parker M.S."/>
            <person name="Rombauts S."/>
            <person name="Salamov A."/>
            <person name="Von Dassow P."/>
            <person name="Badger J.H."/>
            <person name="Coutinho P.M."/>
            <person name="Demir E."/>
            <person name="Dubchak I."/>
            <person name="Gentemann C."/>
            <person name="Eikrem W."/>
            <person name="Gready J.E."/>
            <person name="John U."/>
            <person name="Lanier W."/>
            <person name="Lindquist E.A."/>
            <person name="Lucas S."/>
            <person name="Mayer K.F."/>
            <person name="Moreau H."/>
            <person name="Not F."/>
            <person name="Otillar R."/>
            <person name="Panaud O."/>
            <person name="Pangilinan J."/>
            <person name="Paulsen I."/>
            <person name="Piegu B."/>
            <person name="Poliakov A."/>
            <person name="Robbens S."/>
            <person name="Schmutz J."/>
            <person name="Toulza E."/>
            <person name="Wyss T."/>
            <person name="Zelensky A."/>
            <person name="Zhou K."/>
            <person name="Armbrust E.V."/>
            <person name="Bhattacharya D."/>
            <person name="Goodenough U.W."/>
            <person name="Van de Peer Y."/>
            <person name="Grigoriev I.V."/>
        </authorList>
    </citation>
    <scope>NUCLEOTIDE SEQUENCE [LARGE SCALE GENOMIC DNA]</scope>
    <source>
        <strain evidence="2 3">CCMP1545</strain>
    </source>
</reference>
<dbReference type="Proteomes" id="UP000001876">
    <property type="component" value="Unassembled WGS sequence"/>
</dbReference>
<dbReference type="AlphaFoldDB" id="C1MHT3"/>
<protein>
    <submittedName>
        <fullName evidence="2">Predicted protein</fullName>
    </submittedName>
</protein>
<feature type="compositionally biased region" description="Basic residues" evidence="1">
    <location>
        <begin position="280"/>
        <end position="290"/>
    </location>
</feature>
<feature type="region of interest" description="Disordered" evidence="1">
    <location>
        <begin position="55"/>
        <end position="78"/>
    </location>
</feature>
<feature type="compositionally biased region" description="Gly residues" evidence="1">
    <location>
        <begin position="386"/>
        <end position="396"/>
    </location>
</feature>